<feature type="site" description="Important for beta-aspartyl-AMP intermediate formation" evidence="11">
    <location>
        <position position="376"/>
    </location>
</feature>
<dbReference type="SUPFAM" id="SSF52402">
    <property type="entry name" value="Adenine nucleotide alpha hydrolases-like"/>
    <property type="match status" value="1"/>
</dbReference>
<dbReference type="RefSeq" id="WP_270113433.1">
    <property type="nucleotide sequence ID" value="NZ_BAAAOL010000017.1"/>
</dbReference>
<evidence type="ECO:0000256" key="10">
    <source>
        <dbReference type="PIRSR" id="PIRSR001589-2"/>
    </source>
</evidence>
<dbReference type="InterPro" id="IPR029055">
    <property type="entry name" value="Ntn_hydrolases_N"/>
</dbReference>
<name>A0A9W6GA96_9ACTN</name>
<dbReference type="Pfam" id="PF13537">
    <property type="entry name" value="GATase_7"/>
    <property type="match status" value="1"/>
</dbReference>
<dbReference type="EMBL" id="BSDT01000001">
    <property type="protein sequence ID" value="GLI43104.1"/>
    <property type="molecule type" value="Genomic_DNA"/>
</dbReference>
<reference evidence="13" key="1">
    <citation type="submission" date="2022-12" db="EMBL/GenBank/DDBJ databases">
        <title>Reference genome sequencing for broad-spectrum identification of bacterial and archaeal isolates by mass spectrometry.</title>
        <authorList>
            <person name="Sekiguchi Y."/>
            <person name="Tourlousse D.M."/>
        </authorList>
    </citation>
    <scope>NUCLEOTIDE SEQUENCE</scope>
    <source>
        <strain evidence="13">LLR39Z86</strain>
    </source>
</reference>
<dbReference type="InterPro" id="IPR033738">
    <property type="entry name" value="AsnB_N"/>
</dbReference>
<dbReference type="InterPro" id="IPR006426">
    <property type="entry name" value="Asn_synth_AEB"/>
</dbReference>
<protein>
    <recommendedName>
        <fullName evidence="3">asparagine synthase (glutamine-hydrolyzing)</fullName>
        <ecNumber evidence="3">6.3.5.4</ecNumber>
    </recommendedName>
</protein>
<feature type="binding site" evidence="10">
    <location>
        <position position="261"/>
    </location>
    <ligand>
        <name>ATP</name>
        <dbReference type="ChEBI" id="CHEBI:30616"/>
    </ligand>
</feature>
<dbReference type="InterPro" id="IPR014729">
    <property type="entry name" value="Rossmann-like_a/b/a_fold"/>
</dbReference>
<dbReference type="Pfam" id="PF00733">
    <property type="entry name" value="Asn_synthase"/>
    <property type="match status" value="1"/>
</dbReference>
<keyword evidence="9" id="KW-0028">Amino-acid biosynthesis</keyword>
<dbReference type="PROSITE" id="PS51278">
    <property type="entry name" value="GATASE_TYPE_2"/>
    <property type="match status" value="1"/>
</dbReference>
<feature type="binding site" evidence="10">
    <location>
        <position position="288"/>
    </location>
    <ligand>
        <name>ATP</name>
        <dbReference type="ChEBI" id="CHEBI:30616"/>
    </ligand>
</feature>
<dbReference type="PIRSF" id="PIRSF001589">
    <property type="entry name" value="Asn_synthetase_glu-h"/>
    <property type="match status" value="1"/>
</dbReference>
<feature type="domain" description="Glutamine amidotransferase type-2" evidence="12">
    <location>
        <begin position="2"/>
        <end position="214"/>
    </location>
</feature>
<dbReference type="CDD" id="cd01991">
    <property type="entry name" value="Asn_synthase_B_C"/>
    <property type="match status" value="1"/>
</dbReference>
<dbReference type="GO" id="GO:0006529">
    <property type="term" value="P:asparagine biosynthetic process"/>
    <property type="evidence" value="ECO:0007669"/>
    <property type="project" value="UniProtKB-KW"/>
</dbReference>
<keyword evidence="6 9" id="KW-0061">Asparagine biosynthesis</keyword>
<dbReference type="GO" id="GO:0005524">
    <property type="term" value="F:ATP binding"/>
    <property type="evidence" value="ECO:0007669"/>
    <property type="project" value="UniProtKB-KW"/>
</dbReference>
<keyword evidence="7 9" id="KW-0315">Glutamine amidotransferase</keyword>
<feature type="binding site" evidence="10">
    <location>
        <begin position="374"/>
        <end position="375"/>
    </location>
    <ligand>
        <name>ATP</name>
        <dbReference type="ChEBI" id="CHEBI:30616"/>
    </ligand>
</feature>
<evidence type="ECO:0000256" key="1">
    <source>
        <dbReference type="ARBA" id="ARBA00005187"/>
    </source>
</evidence>
<dbReference type="Proteomes" id="UP001144313">
    <property type="component" value="Unassembled WGS sequence"/>
</dbReference>
<dbReference type="AlphaFoldDB" id="A0A9W6GA96"/>
<dbReference type="PANTHER" id="PTHR43284:SF1">
    <property type="entry name" value="ASPARAGINE SYNTHETASE"/>
    <property type="match status" value="1"/>
</dbReference>
<evidence type="ECO:0000259" key="12">
    <source>
        <dbReference type="PROSITE" id="PS51278"/>
    </source>
</evidence>
<evidence type="ECO:0000256" key="8">
    <source>
        <dbReference type="ARBA" id="ARBA00048741"/>
    </source>
</evidence>
<evidence type="ECO:0000313" key="13">
    <source>
        <dbReference type="EMBL" id="GLI43104.1"/>
    </source>
</evidence>
<keyword evidence="5 10" id="KW-0067">ATP-binding</keyword>
<comment type="similarity">
    <text evidence="2">Belongs to the asparagine synthetase family.</text>
</comment>
<evidence type="ECO:0000256" key="7">
    <source>
        <dbReference type="ARBA" id="ARBA00022962"/>
    </source>
</evidence>
<evidence type="ECO:0000256" key="3">
    <source>
        <dbReference type="ARBA" id="ARBA00012737"/>
    </source>
</evidence>
<organism evidence="13 14">
    <name type="scientific">Glycomyces algeriensis</name>
    <dbReference type="NCBI Taxonomy" id="256037"/>
    <lineage>
        <taxon>Bacteria</taxon>
        <taxon>Bacillati</taxon>
        <taxon>Actinomycetota</taxon>
        <taxon>Actinomycetes</taxon>
        <taxon>Glycomycetales</taxon>
        <taxon>Glycomycetaceae</taxon>
        <taxon>Glycomyces</taxon>
    </lineage>
</organism>
<comment type="pathway">
    <text evidence="1">Amino-acid biosynthesis; L-asparagine biosynthesis; L-asparagine from L-aspartate (L-Gln route): step 1/1.</text>
</comment>
<dbReference type="NCBIfam" id="TIGR01536">
    <property type="entry name" value="asn_synth_AEB"/>
    <property type="match status" value="1"/>
</dbReference>
<evidence type="ECO:0000256" key="9">
    <source>
        <dbReference type="PIRSR" id="PIRSR001589-1"/>
    </source>
</evidence>
<dbReference type="Gene3D" id="3.40.50.620">
    <property type="entry name" value="HUPs"/>
    <property type="match status" value="1"/>
</dbReference>
<dbReference type="EC" id="6.3.5.4" evidence="3"/>
<keyword evidence="4 10" id="KW-0547">Nucleotide-binding</keyword>
<dbReference type="InterPro" id="IPR017932">
    <property type="entry name" value="GATase_2_dom"/>
</dbReference>
<feature type="binding site" evidence="10">
    <location>
        <position position="102"/>
    </location>
    <ligand>
        <name>L-glutamine</name>
        <dbReference type="ChEBI" id="CHEBI:58359"/>
    </ligand>
</feature>
<accession>A0A9W6GA96</accession>
<gene>
    <name evidence="13" type="primary">asnB</name>
    <name evidence="13" type="ORF">GALLR39Z86_29540</name>
</gene>
<dbReference type="SUPFAM" id="SSF56235">
    <property type="entry name" value="N-terminal nucleophile aminohydrolases (Ntn hydrolases)"/>
    <property type="match status" value="1"/>
</dbReference>
<dbReference type="InterPro" id="IPR001962">
    <property type="entry name" value="Asn_synthase"/>
</dbReference>
<comment type="catalytic activity">
    <reaction evidence="8">
        <text>L-aspartate + L-glutamine + ATP + H2O = L-asparagine + L-glutamate + AMP + diphosphate + H(+)</text>
        <dbReference type="Rhea" id="RHEA:12228"/>
        <dbReference type="ChEBI" id="CHEBI:15377"/>
        <dbReference type="ChEBI" id="CHEBI:15378"/>
        <dbReference type="ChEBI" id="CHEBI:29985"/>
        <dbReference type="ChEBI" id="CHEBI:29991"/>
        <dbReference type="ChEBI" id="CHEBI:30616"/>
        <dbReference type="ChEBI" id="CHEBI:33019"/>
        <dbReference type="ChEBI" id="CHEBI:58048"/>
        <dbReference type="ChEBI" id="CHEBI:58359"/>
        <dbReference type="ChEBI" id="CHEBI:456215"/>
        <dbReference type="EC" id="6.3.5.4"/>
    </reaction>
</comment>
<keyword evidence="14" id="KW-1185">Reference proteome</keyword>
<dbReference type="GO" id="GO:0005829">
    <property type="term" value="C:cytosol"/>
    <property type="evidence" value="ECO:0007669"/>
    <property type="project" value="TreeGrafter"/>
</dbReference>
<evidence type="ECO:0000256" key="5">
    <source>
        <dbReference type="ARBA" id="ARBA00022840"/>
    </source>
</evidence>
<evidence type="ECO:0000256" key="4">
    <source>
        <dbReference type="ARBA" id="ARBA00022741"/>
    </source>
</evidence>
<evidence type="ECO:0000256" key="6">
    <source>
        <dbReference type="ARBA" id="ARBA00022888"/>
    </source>
</evidence>
<dbReference type="Gene3D" id="3.60.20.10">
    <property type="entry name" value="Glutamine Phosphoribosylpyrophosphate, subunit 1, domain 1"/>
    <property type="match status" value="1"/>
</dbReference>
<dbReference type="GO" id="GO:0004066">
    <property type="term" value="F:asparagine synthase (glutamine-hydrolyzing) activity"/>
    <property type="evidence" value="ECO:0007669"/>
    <property type="project" value="UniProtKB-EC"/>
</dbReference>
<feature type="active site" description="For GATase activity" evidence="9">
    <location>
        <position position="2"/>
    </location>
</feature>
<comment type="caution">
    <text evidence="13">The sequence shown here is derived from an EMBL/GenBank/DDBJ whole genome shotgun (WGS) entry which is preliminary data.</text>
</comment>
<proteinExistence type="inferred from homology"/>
<dbReference type="CDD" id="cd00712">
    <property type="entry name" value="AsnB"/>
    <property type="match status" value="1"/>
</dbReference>
<dbReference type="InterPro" id="IPR051786">
    <property type="entry name" value="ASN_synthetase/amidase"/>
</dbReference>
<evidence type="ECO:0000313" key="14">
    <source>
        <dbReference type="Proteomes" id="UP001144313"/>
    </source>
</evidence>
<evidence type="ECO:0000256" key="2">
    <source>
        <dbReference type="ARBA" id="ARBA00005752"/>
    </source>
</evidence>
<dbReference type="PANTHER" id="PTHR43284">
    <property type="entry name" value="ASPARAGINE SYNTHETASE (GLUTAMINE-HYDROLYZING)"/>
    <property type="match status" value="1"/>
</dbReference>
<sequence>MCGFAGWISFGRDLAGHRPEVEAMTATMACRGPDAAGVWIDGPAALGHRRLAVIDIDGGAQPMRADTPDGRVAMVYAGEAYNYRELRDDLRRRGHRFTTESDTEVVLRGYLEWGAAVAERLNGMYAFAIWDARSRELVMVRDRMGVKPFYYFPTEDGVLFGSEPKAVLANPLAPPVLDAEGLRPVVALIDDPVDGFWRGMRKVEPGTVVTVSANGIRTERYWTLRTAEHTDDLDTTVATVRELLEDIVERQLVSDVPLCSLLSGGLDSSALTALAARRSPEPLRTFAVSFTEPGAEFVPDELRATHDAAFARELAAHAGTDHREIVLDPAGLADAGLRSTVVRAGDIPYGYGDSYASLHLLFKGVREHSTVALSGESADEVFAGYRWTHAEASGGTRTFPWLNMVPSRAPVLRRDVQDALALPEYVRDAYGSAVAAVERAPGESDLEFRMREVSHLHLTGLLRILLDRKDRMSMATGLEVRVPFCDHRLVEYVHNAPWAMKTFDGREKSLLRAAVADVLPESIAQRVKSHYPQTNDAAYATAIRAQGRGLLDTPGHGVFDLVDQQWLKAAVEEPSAAMPIEVRLGLELALDLAVWIDDYAPVIRM</sequence>
<evidence type="ECO:0000256" key="11">
    <source>
        <dbReference type="PIRSR" id="PIRSR001589-3"/>
    </source>
</evidence>